<feature type="region of interest" description="Disordered" evidence="2">
    <location>
        <begin position="181"/>
        <end position="255"/>
    </location>
</feature>
<sequence length="297" mass="33243">MGEDELGGFIWLVSHFLPLMLEAGGRVIQGYHTEARKIRWEKVRHHLVRVYGSLRNVHQLKHRWADLITREQDLLDHLGLRIGGHVGGPAPYTVGEVAHFDDPDTYSKRPTLGEKKLALFKSSHVYGVLLFPAGLHPPANLSAADRDHFERRAMRYRHILQVQCGYRRMARRYHSDRASGAWYATPQAPPTVPPTTTATTSTRSAQVDPATDQASSSRPGPSRVVGAELSRGHTTPATTSTSTGTQTSTDPPINPAAFQALSRKLDRLIRKVDNLTEDMNEVKKKVRSIRRTLRRAN</sequence>
<comment type="caution">
    <text evidence="3">The sequence shown here is derived from an EMBL/GenBank/DDBJ whole genome shotgun (WGS) entry which is preliminary data.</text>
</comment>
<feature type="coiled-coil region" evidence="1">
    <location>
        <begin position="258"/>
        <end position="292"/>
    </location>
</feature>
<proteinExistence type="predicted"/>
<gene>
    <name evidence="3" type="ORF">NDU88_005504</name>
</gene>
<reference evidence="3" key="1">
    <citation type="journal article" date="2022" name="bioRxiv">
        <title>Sequencing and chromosome-scale assembly of the giantPleurodeles waltlgenome.</title>
        <authorList>
            <person name="Brown T."/>
            <person name="Elewa A."/>
            <person name="Iarovenko S."/>
            <person name="Subramanian E."/>
            <person name="Araus A.J."/>
            <person name="Petzold A."/>
            <person name="Susuki M."/>
            <person name="Suzuki K.-i.T."/>
            <person name="Hayashi T."/>
            <person name="Toyoda A."/>
            <person name="Oliveira C."/>
            <person name="Osipova E."/>
            <person name="Leigh N.D."/>
            <person name="Simon A."/>
            <person name="Yun M.H."/>
        </authorList>
    </citation>
    <scope>NUCLEOTIDE SEQUENCE</scope>
    <source>
        <strain evidence="3">20211129_DDA</strain>
        <tissue evidence="3">Liver</tissue>
    </source>
</reference>
<feature type="compositionally biased region" description="Low complexity" evidence="2">
    <location>
        <begin position="234"/>
        <end position="251"/>
    </location>
</feature>
<keyword evidence="1" id="KW-0175">Coiled coil</keyword>
<feature type="compositionally biased region" description="Low complexity" evidence="2">
    <location>
        <begin position="194"/>
        <end position="207"/>
    </location>
</feature>
<accession>A0AAV7VMZ5</accession>
<keyword evidence="4" id="KW-1185">Reference proteome</keyword>
<organism evidence="3 4">
    <name type="scientific">Pleurodeles waltl</name>
    <name type="common">Iberian ribbed newt</name>
    <dbReference type="NCBI Taxonomy" id="8319"/>
    <lineage>
        <taxon>Eukaryota</taxon>
        <taxon>Metazoa</taxon>
        <taxon>Chordata</taxon>
        <taxon>Craniata</taxon>
        <taxon>Vertebrata</taxon>
        <taxon>Euteleostomi</taxon>
        <taxon>Amphibia</taxon>
        <taxon>Batrachia</taxon>
        <taxon>Caudata</taxon>
        <taxon>Salamandroidea</taxon>
        <taxon>Salamandridae</taxon>
        <taxon>Pleurodelinae</taxon>
        <taxon>Pleurodeles</taxon>
    </lineage>
</organism>
<evidence type="ECO:0000256" key="2">
    <source>
        <dbReference type="SAM" id="MobiDB-lite"/>
    </source>
</evidence>
<dbReference type="EMBL" id="JANPWB010000003">
    <property type="protein sequence ID" value="KAJ1201698.1"/>
    <property type="molecule type" value="Genomic_DNA"/>
</dbReference>
<evidence type="ECO:0000256" key="1">
    <source>
        <dbReference type="SAM" id="Coils"/>
    </source>
</evidence>
<dbReference type="AlphaFoldDB" id="A0AAV7VMZ5"/>
<dbReference type="Proteomes" id="UP001066276">
    <property type="component" value="Chromosome 2_1"/>
</dbReference>
<name>A0AAV7VMZ5_PLEWA</name>
<protein>
    <submittedName>
        <fullName evidence="3">Uncharacterized protein</fullName>
    </submittedName>
</protein>
<evidence type="ECO:0000313" key="4">
    <source>
        <dbReference type="Proteomes" id="UP001066276"/>
    </source>
</evidence>
<evidence type="ECO:0000313" key="3">
    <source>
        <dbReference type="EMBL" id="KAJ1201698.1"/>
    </source>
</evidence>